<organism evidence="2">
    <name type="scientific">Rhizophora mucronata</name>
    <name type="common">Asiatic mangrove</name>
    <dbReference type="NCBI Taxonomy" id="61149"/>
    <lineage>
        <taxon>Eukaryota</taxon>
        <taxon>Viridiplantae</taxon>
        <taxon>Streptophyta</taxon>
        <taxon>Embryophyta</taxon>
        <taxon>Tracheophyta</taxon>
        <taxon>Spermatophyta</taxon>
        <taxon>Magnoliopsida</taxon>
        <taxon>eudicotyledons</taxon>
        <taxon>Gunneridae</taxon>
        <taxon>Pentapetalae</taxon>
        <taxon>rosids</taxon>
        <taxon>fabids</taxon>
        <taxon>Malpighiales</taxon>
        <taxon>Rhizophoraceae</taxon>
        <taxon>Rhizophora</taxon>
    </lineage>
</organism>
<dbReference type="AlphaFoldDB" id="A0A2P2QUM4"/>
<evidence type="ECO:0000313" key="2">
    <source>
        <dbReference type="EMBL" id="MBX70564.1"/>
    </source>
</evidence>
<dbReference type="EMBL" id="GGEC01090080">
    <property type="protein sequence ID" value="MBX70564.1"/>
    <property type="molecule type" value="Transcribed_RNA"/>
</dbReference>
<evidence type="ECO:0000256" key="1">
    <source>
        <dbReference type="SAM" id="SignalP"/>
    </source>
</evidence>
<keyword evidence="1" id="KW-0732">Signal</keyword>
<feature type="signal peptide" evidence="1">
    <location>
        <begin position="1"/>
        <end position="20"/>
    </location>
</feature>
<protein>
    <submittedName>
        <fullName evidence="2">Uncharacterized protein</fullName>
    </submittedName>
</protein>
<name>A0A2P2QUM4_RHIMU</name>
<accession>A0A2P2QUM4</accession>
<proteinExistence type="predicted"/>
<feature type="chain" id="PRO_5015122130" evidence="1">
    <location>
        <begin position="21"/>
        <end position="37"/>
    </location>
</feature>
<sequence length="37" mass="4177">MCNKFSLNVLFISVLVLLFSQRPKIYTAIADCSLISQ</sequence>
<reference evidence="2" key="1">
    <citation type="submission" date="2018-02" db="EMBL/GenBank/DDBJ databases">
        <title>Rhizophora mucronata_Transcriptome.</title>
        <authorList>
            <person name="Meera S.P."/>
            <person name="Sreeshan A."/>
            <person name="Augustine A."/>
        </authorList>
    </citation>
    <scope>NUCLEOTIDE SEQUENCE</scope>
    <source>
        <tissue evidence="2">Leaf</tissue>
    </source>
</reference>